<sequence>MVKQILSDRTGLYGKPEPGPSFLALIGNGLAFVNGDDWVRHRRVVHPAFAMDKLKMMAKTMAECAREVIRAWEARAAAGERRVQVEVGQKFQELTADVISHTAFGSSYREGKEVFVAQRELQSIAFSTIYSIRFPGSECIATKTNLRRRHLAKKHGGSTSSTATEESRPLHIVIDSNPAPDQAVQKVGNDGFQGGDERPHPIMQNGMHNGPMPEHHIRCR</sequence>
<evidence type="ECO:0000313" key="14">
    <source>
        <dbReference type="Proteomes" id="UP000007015"/>
    </source>
</evidence>
<keyword evidence="8" id="KW-0560">Oxidoreductase</keyword>
<dbReference type="HOGENOM" id="CLU_1257886_0_0_1"/>
<dbReference type="GO" id="GO:0020037">
    <property type="term" value="F:heme binding"/>
    <property type="evidence" value="ECO:0007669"/>
    <property type="project" value="InterPro"/>
</dbReference>
<name>A2YA54_ORYSI</name>
<keyword evidence="7" id="KW-1133">Transmembrane helix</keyword>
<evidence type="ECO:0000313" key="13">
    <source>
        <dbReference type="EMBL" id="EAY99964.1"/>
    </source>
</evidence>
<dbReference type="PANTHER" id="PTHR24282">
    <property type="entry name" value="CYTOCHROME P450 FAMILY MEMBER"/>
    <property type="match status" value="1"/>
</dbReference>
<dbReference type="GO" id="GO:0006629">
    <property type="term" value="P:lipid metabolic process"/>
    <property type="evidence" value="ECO:0007669"/>
    <property type="project" value="UniProtKB-ARBA"/>
</dbReference>
<dbReference type="InterPro" id="IPR002402">
    <property type="entry name" value="Cyt_P450_E_grp-II"/>
</dbReference>
<comment type="cofactor">
    <cofactor evidence="1">
        <name>heme</name>
        <dbReference type="ChEBI" id="CHEBI:30413"/>
    </cofactor>
</comment>
<accession>A2YA54</accession>
<dbReference type="Pfam" id="PF00067">
    <property type="entry name" value="p450"/>
    <property type="match status" value="1"/>
</dbReference>
<keyword evidence="14" id="KW-1185">Reference proteome</keyword>
<evidence type="ECO:0000256" key="9">
    <source>
        <dbReference type="ARBA" id="ARBA00023004"/>
    </source>
</evidence>
<dbReference type="GO" id="GO:0004497">
    <property type="term" value="F:monooxygenase activity"/>
    <property type="evidence" value="ECO:0007669"/>
    <property type="project" value="UniProtKB-KW"/>
</dbReference>
<organism evidence="13 14">
    <name type="scientific">Oryza sativa subsp. indica</name>
    <name type="common">Rice</name>
    <dbReference type="NCBI Taxonomy" id="39946"/>
    <lineage>
        <taxon>Eukaryota</taxon>
        <taxon>Viridiplantae</taxon>
        <taxon>Streptophyta</taxon>
        <taxon>Embryophyta</taxon>
        <taxon>Tracheophyta</taxon>
        <taxon>Spermatophyta</taxon>
        <taxon>Magnoliopsida</taxon>
        <taxon>Liliopsida</taxon>
        <taxon>Poales</taxon>
        <taxon>Poaceae</taxon>
        <taxon>BOP clade</taxon>
        <taxon>Oryzoideae</taxon>
        <taxon>Oryzeae</taxon>
        <taxon>Oryzinae</taxon>
        <taxon>Oryza</taxon>
        <taxon>Oryza sativa</taxon>
    </lineage>
</organism>
<keyword evidence="9" id="KW-0408">Iron</keyword>
<feature type="region of interest" description="Disordered" evidence="12">
    <location>
        <begin position="150"/>
        <end position="169"/>
    </location>
</feature>
<proteinExistence type="inferred from homology"/>
<dbReference type="Gene3D" id="1.10.630.10">
    <property type="entry name" value="Cytochrome P450"/>
    <property type="match status" value="1"/>
</dbReference>
<evidence type="ECO:0000256" key="6">
    <source>
        <dbReference type="ARBA" id="ARBA00022723"/>
    </source>
</evidence>
<dbReference type="AlphaFoldDB" id="A2YA54"/>
<dbReference type="GO" id="GO:0005506">
    <property type="term" value="F:iron ion binding"/>
    <property type="evidence" value="ECO:0007669"/>
    <property type="project" value="InterPro"/>
</dbReference>
<comment type="subcellular location">
    <subcellularLocation>
        <location evidence="2">Membrane</location>
    </subcellularLocation>
</comment>
<keyword evidence="11" id="KW-0472">Membrane</keyword>
<dbReference type="PRINTS" id="PR00464">
    <property type="entry name" value="EP450II"/>
</dbReference>
<dbReference type="GO" id="GO:0016020">
    <property type="term" value="C:membrane"/>
    <property type="evidence" value="ECO:0007669"/>
    <property type="project" value="UniProtKB-SubCell"/>
</dbReference>
<keyword evidence="4" id="KW-0349">Heme</keyword>
<evidence type="ECO:0000256" key="10">
    <source>
        <dbReference type="ARBA" id="ARBA00023033"/>
    </source>
</evidence>
<gene>
    <name evidence="13" type="ORF">OsI_21967</name>
</gene>
<evidence type="ECO:0000256" key="2">
    <source>
        <dbReference type="ARBA" id="ARBA00004370"/>
    </source>
</evidence>
<keyword evidence="5" id="KW-0812">Transmembrane</keyword>
<dbReference type="OMA" id="CCQASER"/>
<protein>
    <submittedName>
        <fullName evidence="13">Uncharacterized protein</fullName>
    </submittedName>
</protein>
<dbReference type="EMBL" id="CM000131">
    <property type="protein sequence ID" value="EAY99964.1"/>
    <property type="molecule type" value="Genomic_DNA"/>
</dbReference>
<evidence type="ECO:0000256" key="1">
    <source>
        <dbReference type="ARBA" id="ARBA00001971"/>
    </source>
</evidence>
<dbReference type="PANTHER" id="PTHR24282:SF100">
    <property type="entry name" value="OS06G0191800 PROTEIN"/>
    <property type="match status" value="1"/>
</dbReference>
<dbReference type="GO" id="GO:0016705">
    <property type="term" value="F:oxidoreductase activity, acting on paired donors, with incorporation or reduction of molecular oxygen"/>
    <property type="evidence" value="ECO:0007669"/>
    <property type="project" value="InterPro"/>
</dbReference>
<evidence type="ECO:0000256" key="5">
    <source>
        <dbReference type="ARBA" id="ARBA00022692"/>
    </source>
</evidence>
<reference evidence="13 14" key="1">
    <citation type="journal article" date="2005" name="PLoS Biol.">
        <title>The genomes of Oryza sativa: a history of duplications.</title>
        <authorList>
            <person name="Yu J."/>
            <person name="Wang J."/>
            <person name="Lin W."/>
            <person name="Li S."/>
            <person name="Li H."/>
            <person name="Zhou J."/>
            <person name="Ni P."/>
            <person name="Dong W."/>
            <person name="Hu S."/>
            <person name="Zeng C."/>
            <person name="Zhang J."/>
            <person name="Zhang Y."/>
            <person name="Li R."/>
            <person name="Xu Z."/>
            <person name="Li S."/>
            <person name="Li X."/>
            <person name="Zheng H."/>
            <person name="Cong L."/>
            <person name="Lin L."/>
            <person name="Yin J."/>
            <person name="Geng J."/>
            <person name="Li G."/>
            <person name="Shi J."/>
            <person name="Liu J."/>
            <person name="Lv H."/>
            <person name="Li J."/>
            <person name="Wang J."/>
            <person name="Deng Y."/>
            <person name="Ran L."/>
            <person name="Shi X."/>
            <person name="Wang X."/>
            <person name="Wu Q."/>
            <person name="Li C."/>
            <person name="Ren X."/>
            <person name="Wang J."/>
            <person name="Wang X."/>
            <person name="Li D."/>
            <person name="Liu D."/>
            <person name="Zhang X."/>
            <person name="Ji Z."/>
            <person name="Zhao W."/>
            <person name="Sun Y."/>
            <person name="Zhang Z."/>
            <person name="Bao J."/>
            <person name="Han Y."/>
            <person name="Dong L."/>
            <person name="Ji J."/>
            <person name="Chen P."/>
            <person name="Wu S."/>
            <person name="Liu J."/>
            <person name="Xiao Y."/>
            <person name="Bu D."/>
            <person name="Tan J."/>
            <person name="Yang L."/>
            <person name="Ye C."/>
            <person name="Zhang J."/>
            <person name="Xu J."/>
            <person name="Zhou Y."/>
            <person name="Yu Y."/>
            <person name="Zhang B."/>
            <person name="Zhuang S."/>
            <person name="Wei H."/>
            <person name="Liu B."/>
            <person name="Lei M."/>
            <person name="Yu H."/>
            <person name="Li Y."/>
            <person name="Xu H."/>
            <person name="Wei S."/>
            <person name="He X."/>
            <person name="Fang L."/>
            <person name="Zhang Z."/>
            <person name="Zhang Y."/>
            <person name="Huang X."/>
            <person name="Su Z."/>
            <person name="Tong W."/>
            <person name="Li J."/>
            <person name="Tong Z."/>
            <person name="Li S."/>
            <person name="Ye J."/>
            <person name="Wang L."/>
            <person name="Fang L."/>
            <person name="Lei T."/>
            <person name="Chen C."/>
            <person name="Chen H."/>
            <person name="Xu Z."/>
            <person name="Li H."/>
            <person name="Huang H."/>
            <person name="Zhang F."/>
            <person name="Xu H."/>
            <person name="Li N."/>
            <person name="Zhao C."/>
            <person name="Li S."/>
            <person name="Dong L."/>
            <person name="Huang Y."/>
            <person name="Li L."/>
            <person name="Xi Y."/>
            <person name="Qi Q."/>
            <person name="Li W."/>
            <person name="Zhang B."/>
            <person name="Hu W."/>
            <person name="Zhang Y."/>
            <person name="Tian X."/>
            <person name="Jiao Y."/>
            <person name="Liang X."/>
            <person name="Jin J."/>
            <person name="Gao L."/>
            <person name="Zheng W."/>
            <person name="Hao B."/>
            <person name="Liu S."/>
            <person name="Wang W."/>
            <person name="Yuan L."/>
            <person name="Cao M."/>
            <person name="McDermott J."/>
            <person name="Samudrala R."/>
            <person name="Wang J."/>
            <person name="Wong G.K."/>
            <person name="Yang H."/>
        </authorList>
    </citation>
    <scope>NUCLEOTIDE SEQUENCE [LARGE SCALE GENOMIC DNA]</scope>
    <source>
        <strain evidence="14">cv. 93-11</strain>
    </source>
</reference>
<keyword evidence="6" id="KW-0479">Metal-binding</keyword>
<keyword evidence="10" id="KW-0503">Monooxygenase</keyword>
<dbReference type="Gramene" id="BGIOSGA021755-TA">
    <property type="protein sequence ID" value="BGIOSGA021755-PA"/>
    <property type="gene ID" value="BGIOSGA021755"/>
</dbReference>
<evidence type="ECO:0000256" key="8">
    <source>
        <dbReference type="ARBA" id="ARBA00023002"/>
    </source>
</evidence>
<comment type="similarity">
    <text evidence="3">Belongs to the cytochrome P450 family.</text>
</comment>
<evidence type="ECO:0000256" key="11">
    <source>
        <dbReference type="ARBA" id="ARBA00023136"/>
    </source>
</evidence>
<dbReference type="Proteomes" id="UP000007015">
    <property type="component" value="Chromosome 6"/>
</dbReference>
<dbReference type="InterPro" id="IPR036396">
    <property type="entry name" value="Cyt_P450_sf"/>
</dbReference>
<evidence type="ECO:0000256" key="4">
    <source>
        <dbReference type="ARBA" id="ARBA00022617"/>
    </source>
</evidence>
<dbReference type="InterPro" id="IPR050665">
    <property type="entry name" value="Cytochrome_P450_Monooxygen"/>
</dbReference>
<evidence type="ECO:0000256" key="7">
    <source>
        <dbReference type="ARBA" id="ARBA00022989"/>
    </source>
</evidence>
<evidence type="ECO:0000256" key="12">
    <source>
        <dbReference type="SAM" id="MobiDB-lite"/>
    </source>
</evidence>
<evidence type="ECO:0000256" key="3">
    <source>
        <dbReference type="ARBA" id="ARBA00010617"/>
    </source>
</evidence>
<dbReference type="InterPro" id="IPR001128">
    <property type="entry name" value="Cyt_P450"/>
</dbReference>
<dbReference type="STRING" id="39946.A2YA54"/>
<dbReference type="SUPFAM" id="SSF48264">
    <property type="entry name" value="Cytochrome P450"/>
    <property type="match status" value="1"/>
</dbReference>